<proteinExistence type="predicted"/>
<gene>
    <name evidence="1" type="ORF">H9828_05640</name>
</gene>
<organism evidence="1 2">
    <name type="scientific">Candidatus Alistipes intestinigallinarum</name>
    <dbReference type="NCBI Taxonomy" id="2838440"/>
    <lineage>
        <taxon>Bacteria</taxon>
        <taxon>Pseudomonadati</taxon>
        <taxon>Bacteroidota</taxon>
        <taxon>Bacteroidia</taxon>
        <taxon>Bacteroidales</taxon>
        <taxon>Rikenellaceae</taxon>
        <taxon>Alistipes</taxon>
    </lineage>
</organism>
<sequence length="276" mass="30042">MLHKGFIRYVLIPFGMAAALVAARPARGQFHIVPRERLDSLVHPALANGAQAMRFDRTRIETGHIGEDDGPKSFVFTWRNAGSKPLVITRVKTTCGCAVPSYDKRPVKPGESASVTVTYHPKGHPGSFVRKIFLFTQLAENAPTAILELAGEVIPSARPTYAYPHARGNLLLKQEEIRFDATERQVESIECLNGGNDTLRVGIDTQILPPCIRAEFTPAELLPGAIGELTVRFDPAAGKAPQRIPLFLRGLGLPPGQSAITIRIAPQNNDSKIANN</sequence>
<reference evidence="1" key="1">
    <citation type="journal article" date="2021" name="PeerJ">
        <title>Extensive microbial diversity within the chicken gut microbiome revealed by metagenomics and culture.</title>
        <authorList>
            <person name="Gilroy R."/>
            <person name="Ravi A."/>
            <person name="Getino M."/>
            <person name="Pursley I."/>
            <person name="Horton D.L."/>
            <person name="Alikhan N.F."/>
            <person name="Baker D."/>
            <person name="Gharbi K."/>
            <person name="Hall N."/>
            <person name="Watson M."/>
            <person name="Adriaenssens E.M."/>
            <person name="Foster-Nyarko E."/>
            <person name="Jarju S."/>
            <person name="Secka A."/>
            <person name="Antonio M."/>
            <person name="Oren A."/>
            <person name="Chaudhuri R.R."/>
            <person name="La Ragione R."/>
            <person name="Hildebrand F."/>
            <person name="Pallen M.J."/>
        </authorList>
    </citation>
    <scope>NUCLEOTIDE SEQUENCE</scope>
    <source>
        <strain evidence="1">5134</strain>
    </source>
</reference>
<dbReference type="Proteomes" id="UP000886844">
    <property type="component" value="Unassembled WGS sequence"/>
</dbReference>
<evidence type="ECO:0000313" key="1">
    <source>
        <dbReference type="EMBL" id="HIY68879.1"/>
    </source>
</evidence>
<name>A0A9D1YZV4_9BACT</name>
<dbReference type="PANTHER" id="PTHR37833:SF1">
    <property type="entry name" value="SIGNAL PEPTIDE PROTEIN"/>
    <property type="match status" value="1"/>
</dbReference>
<accession>A0A9D1YZV4</accession>
<protein>
    <submittedName>
        <fullName evidence="1">DUF1573 domain-containing protein</fullName>
    </submittedName>
</protein>
<dbReference type="Gene3D" id="2.60.40.10">
    <property type="entry name" value="Immunoglobulins"/>
    <property type="match status" value="1"/>
</dbReference>
<dbReference type="Pfam" id="PF07610">
    <property type="entry name" value="DUF1573"/>
    <property type="match status" value="1"/>
</dbReference>
<dbReference type="AlphaFoldDB" id="A0A9D1YZV4"/>
<dbReference type="PANTHER" id="PTHR37833">
    <property type="entry name" value="LIPOPROTEIN-RELATED"/>
    <property type="match status" value="1"/>
</dbReference>
<dbReference type="InterPro" id="IPR011467">
    <property type="entry name" value="DUF1573"/>
</dbReference>
<dbReference type="InterPro" id="IPR013783">
    <property type="entry name" value="Ig-like_fold"/>
</dbReference>
<comment type="caution">
    <text evidence="1">The sequence shown here is derived from an EMBL/GenBank/DDBJ whole genome shotgun (WGS) entry which is preliminary data.</text>
</comment>
<dbReference type="EMBL" id="DXDA01000049">
    <property type="protein sequence ID" value="HIY68879.1"/>
    <property type="molecule type" value="Genomic_DNA"/>
</dbReference>
<reference evidence="1" key="2">
    <citation type="submission" date="2021-04" db="EMBL/GenBank/DDBJ databases">
        <authorList>
            <person name="Gilroy R."/>
        </authorList>
    </citation>
    <scope>NUCLEOTIDE SEQUENCE</scope>
    <source>
        <strain evidence="1">5134</strain>
    </source>
</reference>
<evidence type="ECO:0000313" key="2">
    <source>
        <dbReference type="Proteomes" id="UP000886844"/>
    </source>
</evidence>